<dbReference type="EMBL" id="JAODIR010000072">
    <property type="protein sequence ID" value="MDD2168910.1"/>
    <property type="molecule type" value="Genomic_DNA"/>
</dbReference>
<evidence type="ECO:0000313" key="1">
    <source>
        <dbReference type="EMBL" id="MDD2168910.1"/>
    </source>
</evidence>
<accession>A0AA42EDU4</accession>
<name>A0AA42EDU4_GLAPU</name>
<reference evidence="1" key="1">
    <citation type="submission" date="2022-09" db="EMBL/GenBank/DDBJ databases">
        <title>Molecular characterization of Glaesserella parasuis strains circulating in commercial swine farms using whole-genome sequencing.</title>
        <authorList>
            <person name="Mugabi R."/>
            <person name="Clavijo M."/>
            <person name="Li G."/>
        </authorList>
    </citation>
    <scope>NUCLEOTIDE SEQUENCE</scope>
    <source>
        <strain evidence="1">0435-53</strain>
    </source>
</reference>
<gene>
    <name evidence="1" type="ORF">N5925_10070</name>
</gene>
<protein>
    <submittedName>
        <fullName evidence="1">Uncharacterized protein</fullName>
    </submittedName>
</protein>
<proteinExistence type="predicted"/>
<comment type="caution">
    <text evidence="1">The sequence shown here is derived from an EMBL/GenBank/DDBJ whole genome shotgun (WGS) entry which is preliminary data.</text>
</comment>
<dbReference type="AlphaFoldDB" id="A0AA42EDU4"/>
<dbReference type="Proteomes" id="UP001148834">
    <property type="component" value="Unassembled WGS sequence"/>
</dbReference>
<sequence>TKKYVINSIRSKDKTIVMILKKSKILVVDKVVSYPQMIFFDKLFKNRSQDKYRKKESYPQMK</sequence>
<organism evidence="1 2">
    <name type="scientific">Glaesserella parasuis</name>
    <name type="common">Haemophilus parasuis</name>
    <dbReference type="NCBI Taxonomy" id="738"/>
    <lineage>
        <taxon>Bacteria</taxon>
        <taxon>Pseudomonadati</taxon>
        <taxon>Pseudomonadota</taxon>
        <taxon>Gammaproteobacteria</taxon>
        <taxon>Pasteurellales</taxon>
        <taxon>Pasteurellaceae</taxon>
        <taxon>Glaesserella</taxon>
    </lineage>
</organism>
<evidence type="ECO:0000313" key="2">
    <source>
        <dbReference type="Proteomes" id="UP001148834"/>
    </source>
</evidence>
<feature type="non-terminal residue" evidence="1">
    <location>
        <position position="1"/>
    </location>
</feature>